<dbReference type="Gene3D" id="3.40.1410.10">
    <property type="entry name" value="Chorismate lyase-like"/>
    <property type="match status" value="1"/>
</dbReference>
<evidence type="ECO:0000256" key="2">
    <source>
        <dbReference type="ARBA" id="ARBA00023125"/>
    </source>
</evidence>
<evidence type="ECO:0000313" key="5">
    <source>
        <dbReference type="EMBL" id="HGS87413.1"/>
    </source>
</evidence>
<keyword evidence="3" id="KW-0804">Transcription</keyword>
<sequence length="246" mass="28290">MSLPYSTVDPHNPIPLYYQIYLDLRRMIQRGVLKPGSMLPPELEICQAYNVGRQTVRQAIGRLVDENLVERYPGRGTFVRDIPSIQFFLDRSFSQQMREMGRVPSSKVLRCEPSTVTMENVPVLEKVKGAPCVILERLRFGDNELICHQVSIILTERCPGIENVDFTNQSLFEVLTNRYALMIKRMDIVVRAVAADGYRADILEVEECAPLLYVGTATYVEEGDLIEYSTSYYRADRYEYSITQIR</sequence>
<protein>
    <submittedName>
        <fullName evidence="5">GntR family transcriptional regulator</fullName>
    </submittedName>
</protein>
<dbReference type="Pfam" id="PF07702">
    <property type="entry name" value="UTRA"/>
    <property type="match status" value="1"/>
</dbReference>
<dbReference type="GO" id="GO:0045892">
    <property type="term" value="P:negative regulation of DNA-templated transcription"/>
    <property type="evidence" value="ECO:0007669"/>
    <property type="project" value="TreeGrafter"/>
</dbReference>
<dbReference type="SMART" id="SM00345">
    <property type="entry name" value="HTH_GNTR"/>
    <property type="match status" value="1"/>
</dbReference>
<proteinExistence type="predicted"/>
<evidence type="ECO:0000256" key="1">
    <source>
        <dbReference type="ARBA" id="ARBA00023015"/>
    </source>
</evidence>
<gene>
    <name evidence="5" type="ORF">ENT17_07315</name>
</gene>
<dbReference type="InterPro" id="IPR036388">
    <property type="entry name" value="WH-like_DNA-bd_sf"/>
</dbReference>
<name>A0A7C4Q447_9CHLR</name>
<dbReference type="InterPro" id="IPR000524">
    <property type="entry name" value="Tscrpt_reg_HTH_GntR"/>
</dbReference>
<dbReference type="Gene3D" id="1.10.10.10">
    <property type="entry name" value="Winged helix-like DNA-binding domain superfamily/Winged helix DNA-binding domain"/>
    <property type="match status" value="1"/>
</dbReference>
<dbReference type="SUPFAM" id="SSF64288">
    <property type="entry name" value="Chorismate lyase-like"/>
    <property type="match status" value="1"/>
</dbReference>
<keyword evidence="2" id="KW-0238">DNA-binding</keyword>
<evidence type="ECO:0000256" key="3">
    <source>
        <dbReference type="ARBA" id="ARBA00023163"/>
    </source>
</evidence>
<dbReference type="CDD" id="cd07377">
    <property type="entry name" value="WHTH_GntR"/>
    <property type="match status" value="1"/>
</dbReference>
<dbReference type="GO" id="GO:0003700">
    <property type="term" value="F:DNA-binding transcription factor activity"/>
    <property type="evidence" value="ECO:0007669"/>
    <property type="project" value="InterPro"/>
</dbReference>
<dbReference type="PANTHER" id="PTHR44846:SF1">
    <property type="entry name" value="MANNOSYL-D-GLYCERATE TRANSPORT_METABOLISM SYSTEM REPRESSOR MNGR-RELATED"/>
    <property type="match status" value="1"/>
</dbReference>
<dbReference type="PRINTS" id="PR00035">
    <property type="entry name" value="HTHGNTR"/>
</dbReference>
<dbReference type="InterPro" id="IPR036390">
    <property type="entry name" value="WH_DNA-bd_sf"/>
</dbReference>
<dbReference type="PROSITE" id="PS50949">
    <property type="entry name" value="HTH_GNTR"/>
    <property type="match status" value="1"/>
</dbReference>
<accession>A0A7C4Q447</accession>
<dbReference type="InterPro" id="IPR011663">
    <property type="entry name" value="UTRA"/>
</dbReference>
<dbReference type="AlphaFoldDB" id="A0A7C4Q447"/>
<dbReference type="Pfam" id="PF00392">
    <property type="entry name" value="GntR"/>
    <property type="match status" value="1"/>
</dbReference>
<dbReference type="InterPro" id="IPR050679">
    <property type="entry name" value="Bact_HTH_transcr_reg"/>
</dbReference>
<dbReference type="SMART" id="SM00866">
    <property type="entry name" value="UTRA"/>
    <property type="match status" value="1"/>
</dbReference>
<dbReference type="GO" id="GO:0003677">
    <property type="term" value="F:DNA binding"/>
    <property type="evidence" value="ECO:0007669"/>
    <property type="project" value="UniProtKB-KW"/>
</dbReference>
<dbReference type="PANTHER" id="PTHR44846">
    <property type="entry name" value="MANNOSYL-D-GLYCERATE TRANSPORT/METABOLISM SYSTEM REPRESSOR MNGR-RELATED"/>
    <property type="match status" value="1"/>
</dbReference>
<feature type="domain" description="HTH gntR-type" evidence="4">
    <location>
        <begin position="14"/>
        <end position="82"/>
    </location>
</feature>
<comment type="caution">
    <text evidence="5">The sequence shown here is derived from an EMBL/GenBank/DDBJ whole genome shotgun (WGS) entry which is preliminary data.</text>
</comment>
<organism evidence="5">
    <name type="scientific">Bellilinea caldifistulae</name>
    <dbReference type="NCBI Taxonomy" id="360411"/>
    <lineage>
        <taxon>Bacteria</taxon>
        <taxon>Bacillati</taxon>
        <taxon>Chloroflexota</taxon>
        <taxon>Anaerolineae</taxon>
        <taxon>Anaerolineales</taxon>
        <taxon>Anaerolineaceae</taxon>
        <taxon>Bellilinea</taxon>
    </lineage>
</organism>
<keyword evidence="1" id="KW-0805">Transcription regulation</keyword>
<dbReference type="EMBL" id="DSXR01000074">
    <property type="protein sequence ID" value="HGS87413.1"/>
    <property type="molecule type" value="Genomic_DNA"/>
</dbReference>
<dbReference type="InterPro" id="IPR028978">
    <property type="entry name" value="Chorismate_lyase_/UTRA_dom_sf"/>
</dbReference>
<evidence type="ECO:0000259" key="4">
    <source>
        <dbReference type="PROSITE" id="PS50949"/>
    </source>
</evidence>
<reference evidence="5" key="1">
    <citation type="journal article" date="2020" name="mSystems">
        <title>Genome- and Community-Level Interaction Insights into Carbon Utilization and Element Cycling Functions of Hydrothermarchaeota in Hydrothermal Sediment.</title>
        <authorList>
            <person name="Zhou Z."/>
            <person name="Liu Y."/>
            <person name="Xu W."/>
            <person name="Pan J."/>
            <person name="Luo Z.H."/>
            <person name="Li M."/>
        </authorList>
    </citation>
    <scope>NUCLEOTIDE SEQUENCE [LARGE SCALE GENOMIC DNA]</scope>
    <source>
        <strain evidence="5">SpSt-556</strain>
    </source>
</reference>
<dbReference type="SUPFAM" id="SSF46785">
    <property type="entry name" value="Winged helix' DNA-binding domain"/>
    <property type="match status" value="1"/>
</dbReference>